<feature type="region of interest" description="Disordered" evidence="1">
    <location>
        <begin position="18"/>
        <end position="70"/>
    </location>
</feature>
<gene>
    <name evidence="2" type="ORF">CNECB9_1640023</name>
</gene>
<dbReference type="EMBL" id="FMSH01000073">
    <property type="protein sequence ID" value="SCU74204.1"/>
    <property type="molecule type" value="Genomic_DNA"/>
</dbReference>
<evidence type="ECO:0000256" key="1">
    <source>
        <dbReference type="SAM" id="MobiDB-lite"/>
    </source>
</evidence>
<accession>A0A1K0IAA7</accession>
<sequence length="70" mass="7943">MDHFIQKIDFINQNKFSTLPGFLENPNVEPDHTGHPEPPRRRARGGGGRRHHGCRCCRGADPRAVPHHRG</sequence>
<feature type="compositionally biased region" description="Basic residues" evidence="1">
    <location>
        <begin position="41"/>
        <end position="55"/>
    </location>
</feature>
<name>A0A1K0IAA7_CUPNE</name>
<organism evidence="2">
    <name type="scientific">Cupriavidus necator</name>
    <name type="common">Alcaligenes eutrophus</name>
    <name type="synonym">Ralstonia eutropha</name>
    <dbReference type="NCBI Taxonomy" id="106590"/>
    <lineage>
        <taxon>Bacteria</taxon>
        <taxon>Pseudomonadati</taxon>
        <taxon>Pseudomonadota</taxon>
        <taxon>Betaproteobacteria</taxon>
        <taxon>Burkholderiales</taxon>
        <taxon>Burkholderiaceae</taxon>
        <taxon>Cupriavidus</taxon>
    </lineage>
</organism>
<reference evidence="2" key="1">
    <citation type="submission" date="2016-09" db="EMBL/GenBank/DDBJ databases">
        <authorList>
            <person name="Capua I."/>
            <person name="De Benedictis P."/>
            <person name="Joannis T."/>
            <person name="Lombin L.H."/>
            <person name="Cattoli G."/>
        </authorList>
    </citation>
    <scope>NUCLEOTIDE SEQUENCE</scope>
    <source>
        <strain evidence="2">B9</strain>
    </source>
</reference>
<protein>
    <submittedName>
        <fullName evidence="2">Uncharacterized protein</fullName>
    </submittedName>
</protein>
<dbReference type="AlphaFoldDB" id="A0A1K0IAA7"/>
<proteinExistence type="predicted"/>
<evidence type="ECO:0000313" key="2">
    <source>
        <dbReference type="EMBL" id="SCU74204.1"/>
    </source>
</evidence>
<feature type="compositionally biased region" description="Basic and acidic residues" evidence="1">
    <location>
        <begin position="29"/>
        <end position="40"/>
    </location>
</feature>